<keyword evidence="6" id="KW-1185">Reference proteome</keyword>
<dbReference type="Pfam" id="PF12000">
    <property type="entry name" value="Glyco_trans_4_3"/>
    <property type="match status" value="1"/>
</dbReference>
<feature type="domain" description="Glycosyl transferase family 4" evidence="4">
    <location>
        <begin position="26"/>
        <end position="191"/>
    </location>
</feature>
<evidence type="ECO:0000259" key="4">
    <source>
        <dbReference type="Pfam" id="PF12000"/>
    </source>
</evidence>
<feature type="domain" description="Glycosyl transferase family 1" evidence="3">
    <location>
        <begin position="213"/>
        <end position="382"/>
    </location>
</feature>
<dbReference type="Gene3D" id="3.40.50.2000">
    <property type="entry name" value="Glycogen Phosphorylase B"/>
    <property type="match status" value="2"/>
</dbReference>
<dbReference type="RefSeq" id="WP_133291191.1">
    <property type="nucleotide sequence ID" value="NZ_SMSJ01000047.1"/>
</dbReference>
<dbReference type="PANTHER" id="PTHR12526:SF510">
    <property type="entry name" value="D-INOSITOL 3-PHOSPHATE GLYCOSYLTRANSFERASE"/>
    <property type="match status" value="1"/>
</dbReference>
<evidence type="ECO:0000259" key="3">
    <source>
        <dbReference type="Pfam" id="PF00534"/>
    </source>
</evidence>
<accession>A0A4R5QC67</accession>
<keyword evidence="2 5" id="KW-0808">Transferase</keyword>
<gene>
    <name evidence="5" type="ORF">E2C06_24360</name>
</gene>
<dbReference type="InterPro" id="IPR022623">
    <property type="entry name" value="Glyco_trans_4"/>
</dbReference>
<dbReference type="PANTHER" id="PTHR12526">
    <property type="entry name" value="GLYCOSYLTRANSFERASE"/>
    <property type="match status" value="1"/>
</dbReference>
<reference evidence="5 6" key="1">
    <citation type="journal article" date="2016" name="J. Microbiol.">
        <title>Dankookia rubra gen. nov., sp. nov., an alphaproteobacterium isolated from sediment of a shallow stream.</title>
        <authorList>
            <person name="Kim W.H."/>
            <person name="Kim D.H."/>
            <person name="Kang K."/>
            <person name="Ahn T.Y."/>
        </authorList>
    </citation>
    <scope>NUCLEOTIDE SEQUENCE [LARGE SCALE GENOMIC DNA]</scope>
    <source>
        <strain evidence="5 6">JCM30602</strain>
    </source>
</reference>
<organism evidence="5 6">
    <name type="scientific">Dankookia rubra</name>
    <dbReference type="NCBI Taxonomy" id="1442381"/>
    <lineage>
        <taxon>Bacteria</taxon>
        <taxon>Pseudomonadati</taxon>
        <taxon>Pseudomonadota</taxon>
        <taxon>Alphaproteobacteria</taxon>
        <taxon>Acetobacterales</taxon>
        <taxon>Roseomonadaceae</taxon>
        <taxon>Dankookia</taxon>
    </lineage>
</organism>
<evidence type="ECO:0000313" key="5">
    <source>
        <dbReference type="EMBL" id="TDH60011.1"/>
    </source>
</evidence>
<sequence length="416" mass="46968">MNYLFVHQNFPGQYLHVLRRLAAERRHEIVFISLPNHNQIPGVRRIDYRPLRGPSPGIHRDATEFEAAMIRAQAVAETGQRLAAVGFQPDIMIGHNGWGELLNLKDVWPGVPLIPYFEFFYHDAGLDVGFDQEFPLSPEQRSQVRAKNAVNLLGLQLADRGQTPTAFQRNTYPAWARRKLALVPEGVDLAYCRPRWDVDFALPAIGRRWSRQGRRLVTYVARNLEPYRGIHVLLRAIPRILADRADVDVVVVGGDEVSYGPAPEHGTWRERLLAELGSAIDPDRVFFPGKLAYADYLTLLQVSSVHVYLTYPFVASWSLREALACGCALVASDTAPVREFVSDRETGRLVFFDKPAEVALAVLELLEDTDQADRLRRNARHWAETHLDLASHLTAFKQVTKAAHRACSSTRSQLPQ</sequence>
<evidence type="ECO:0000313" key="6">
    <source>
        <dbReference type="Proteomes" id="UP000295096"/>
    </source>
</evidence>
<name>A0A4R5QC67_9PROT</name>
<dbReference type="Proteomes" id="UP000295096">
    <property type="component" value="Unassembled WGS sequence"/>
</dbReference>
<dbReference type="InterPro" id="IPR001296">
    <property type="entry name" value="Glyco_trans_1"/>
</dbReference>
<dbReference type="OrthoDB" id="9793726at2"/>
<dbReference type="SUPFAM" id="SSF53756">
    <property type="entry name" value="UDP-Glycosyltransferase/glycogen phosphorylase"/>
    <property type="match status" value="1"/>
</dbReference>
<keyword evidence="1" id="KW-0328">Glycosyltransferase</keyword>
<dbReference type="EMBL" id="SMSJ01000047">
    <property type="protein sequence ID" value="TDH60011.1"/>
    <property type="molecule type" value="Genomic_DNA"/>
</dbReference>
<evidence type="ECO:0000256" key="2">
    <source>
        <dbReference type="ARBA" id="ARBA00022679"/>
    </source>
</evidence>
<dbReference type="Pfam" id="PF00534">
    <property type="entry name" value="Glycos_transf_1"/>
    <property type="match status" value="1"/>
</dbReference>
<dbReference type="AlphaFoldDB" id="A0A4R5QC67"/>
<comment type="caution">
    <text evidence="5">The sequence shown here is derived from an EMBL/GenBank/DDBJ whole genome shotgun (WGS) entry which is preliminary data.</text>
</comment>
<proteinExistence type="predicted"/>
<dbReference type="GO" id="GO:0016757">
    <property type="term" value="F:glycosyltransferase activity"/>
    <property type="evidence" value="ECO:0007669"/>
    <property type="project" value="UniProtKB-KW"/>
</dbReference>
<evidence type="ECO:0000256" key="1">
    <source>
        <dbReference type="ARBA" id="ARBA00022676"/>
    </source>
</evidence>
<protein>
    <submittedName>
        <fullName evidence="5">Glycosyltransferase</fullName>
    </submittedName>
</protein>